<feature type="region of interest" description="Disordered" evidence="2">
    <location>
        <begin position="227"/>
        <end position="252"/>
    </location>
</feature>
<keyword evidence="1" id="KW-0175">Coiled coil</keyword>
<organism evidence="3">
    <name type="scientific">viral metagenome</name>
    <dbReference type="NCBI Taxonomy" id="1070528"/>
    <lineage>
        <taxon>unclassified sequences</taxon>
        <taxon>metagenomes</taxon>
        <taxon>organismal metagenomes</taxon>
    </lineage>
</organism>
<sequence>MAMDNLGDLKLDKEFTDINPDELPEELKSTYKNMQSHFTKRTQEAVAAKKKYDSSLGSFEQEKNALTLELEKLKGQNQELQTSLNKKTSGDGNDDIFDFLKDLDNDNGMSNNQQDDKRVSELVNHISKMEEKITGLESSLKENTSKTMKVLQYERDLADVAEVHKELFGEPLNRSERRKLIDFAIENSKPDMHDAYEAFTRDRLINKKADERANQLYKERLEKEESFAGGIGGDRPTIFARDEKTPKTMSEATKQVLKEIRTKV</sequence>
<reference evidence="3" key="1">
    <citation type="submission" date="2020-03" db="EMBL/GenBank/DDBJ databases">
        <title>The deep terrestrial virosphere.</title>
        <authorList>
            <person name="Holmfeldt K."/>
            <person name="Nilsson E."/>
            <person name="Simone D."/>
            <person name="Lopez-Fernandez M."/>
            <person name="Wu X."/>
            <person name="de Brujin I."/>
            <person name="Lundin D."/>
            <person name="Andersson A."/>
            <person name="Bertilsson S."/>
            <person name="Dopson M."/>
        </authorList>
    </citation>
    <scope>NUCLEOTIDE SEQUENCE</scope>
    <source>
        <strain evidence="3">MM415A00945</strain>
    </source>
</reference>
<gene>
    <name evidence="3" type="ORF">MM415A00945_0013</name>
</gene>
<feature type="coiled-coil region" evidence="1">
    <location>
        <begin position="56"/>
        <end position="83"/>
    </location>
</feature>
<dbReference type="AlphaFoldDB" id="A0A6M3KC05"/>
<proteinExistence type="predicted"/>
<evidence type="ECO:0000256" key="1">
    <source>
        <dbReference type="SAM" id="Coils"/>
    </source>
</evidence>
<accession>A0A6M3KC05</accession>
<dbReference type="EMBL" id="MT142366">
    <property type="protein sequence ID" value="QJA79088.1"/>
    <property type="molecule type" value="Genomic_DNA"/>
</dbReference>
<name>A0A6M3KC05_9ZZZZ</name>
<evidence type="ECO:0000256" key="2">
    <source>
        <dbReference type="SAM" id="MobiDB-lite"/>
    </source>
</evidence>
<evidence type="ECO:0000313" key="3">
    <source>
        <dbReference type="EMBL" id="QJA79088.1"/>
    </source>
</evidence>
<protein>
    <submittedName>
        <fullName evidence="3">Uncharacterized protein</fullName>
    </submittedName>
</protein>